<dbReference type="InterPro" id="IPR057860">
    <property type="entry name" value="HEAT_RRP12_N"/>
</dbReference>
<dbReference type="EMBL" id="LC383468">
    <property type="protein sequence ID" value="BBE00815.1"/>
    <property type="molecule type" value="Genomic_DNA"/>
</dbReference>
<feature type="domain" description="RRP12 N-terminal HEAT" evidence="3">
    <location>
        <begin position="136"/>
        <end position="408"/>
    </location>
</feature>
<evidence type="ECO:0000259" key="2">
    <source>
        <dbReference type="Pfam" id="PF08161"/>
    </source>
</evidence>
<protein>
    <submittedName>
        <fullName evidence="4">AHCG protein</fullName>
    </submittedName>
</protein>
<proteinExistence type="predicted"/>
<dbReference type="SUPFAM" id="SSF48371">
    <property type="entry name" value="ARM repeat"/>
    <property type="match status" value="1"/>
</dbReference>
<feature type="region of interest" description="Disordered" evidence="1">
    <location>
        <begin position="1150"/>
        <end position="1222"/>
    </location>
</feature>
<dbReference type="PANTHER" id="PTHR48412">
    <property type="entry name" value="ARM REPEAT SUPERFAMILY PROTEIN"/>
    <property type="match status" value="1"/>
</dbReference>
<feature type="compositionally biased region" description="Low complexity" evidence="1">
    <location>
        <begin position="1518"/>
        <end position="1534"/>
    </location>
</feature>
<reference evidence="4" key="1">
    <citation type="journal article" date="2018" name="PLoS ONE">
        <title>Identification of induced mutations in hexaploid wheat genome using exome capture assay.</title>
        <authorList>
            <person name="Hussain M."/>
            <person name="Iqbal M.A."/>
            <person name="Till B.J."/>
            <person name="Rahman M.U."/>
        </authorList>
    </citation>
    <scope>NUCLEOTIDE SEQUENCE</scope>
    <source>
        <strain evidence="4">N1-701</strain>
    </source>
</reference>
<dbReference type="ExpressionAtlas" id="A0A2Z6EA34">
    <property type="expression patterns" value="baseline"/>
</dbReference>
<feature type="compositionally biased region" description="Basic and acidic residues" evidence="1">
    <location>
        <begin position="1150"/>
        <end position="1160"/>
    </location>
</feature>
<dbReference type="InterPro" id="IPR012978">
    <property type="entry name" value="HEAT_RRP12"/>
</dbReference>
<evidence type="ECO:0000259" key="3">
    <source>
        <dbReference type="Pfam" id="PF25772"/>
    </source>
</evidence>
<evidence type="ECO:0000313" key="4">
    <source>
        <dbReference type="EMBL" id="BBE00815.1"/>
    </source>
</evidence>
<feature type="compositionally biased region" description="Low complexity" evidence="1">
    <location>
        <begin position="1416"/>
        <end position="1425"/>
    </location>
</feature>
<evidence type="ECO:0000256" key="1">
    <source>
        <dbReference type="SAM" id="MobiDB-lite"/>
    </source>
</evidence>
<feature type="region of interest" description="Disordered" evidence="1">
    <location>
        <begin position="1502"/>
        <end position="1534"/>
    </location>
</feature>
<dbReference type="Pfam" id="PF25772">
    <property type="entry name" value="HEAT_RRP12_N"/>
    <property type="match status" value="1"/>
</dbReference>
<organism evidence="4">
    <name type="scientific">Triticum aestivum</name>
    <name type="common">Wheat</name>
    <dbReference type="NCBI Taxonomy" id="4565"/>
    <lineage>
        <taxon>Eukaryota</taxon>
        <taxon>Viridiplantae</taxon>
        <taxon>Streptophyta</taxon>
        <taxon>Embryophyta</taxon>
        <taxon>Tracheophyta</taxon>
        <taxon>Spermatophyta</taxon>
        <taxon>Magnoliopsida</taxon>
        <taxon>Liliopsida</taxon>
        <taxon>Poales</taxon>
        <taxon>Poaceae</taxon>
        <taxon>BOP clade</taxon>
        <taxon>Pooideae</taxon>
        <taxon>Triticodae</taxon>
        <taxon>Triticeae</taxon>
        <taxon>Triticinae</taxon>
        <taxon>Triticum</taxon>
    </lineage>
</organism>
<name>A0A2Z6EA34_WHEAT</name>
<feature type="compositionally biased region" description="Basic residues" evidence="1">
    <location>
        <begin position="1165"/>
        <end position="1183"/>
    </location>
</feature>
<sequence>MTRLIPSHEFVSALTKPNLPSFGAISHLTCEIHLLCWFFDLLSEVWSKYVLNSPKHGKISIFKLGQISSESQTQMKMETNMVSPHLHIKPKLTLEEQKSVPDPKSPKTLLPLAAAMKRKQSAAAAAAEVDADEPSQAPLPLDDYSGDVCAALTARYGRSASAQHRHLLATAAAIGSILTDDGRPLTAESYLPAVVSALRAAGPSDPAAAAALASLLVILIPHISSLPPASASEPASSLAAFLASPDASKLPTGTVRSVVKSLGQLALHLDAAADWGAVAAPLEALLAASVDQRAKVRRCAQESVEKLFSYLERSGCAKKASSSAIDLFEKHILSVRSLAKLDSDASEAKETEAVHMLGAVAVLIPYLSKKARKTVFSGAYRLLRPRFSPLTRHVLRLMETLLEHLKAENIESELEKLISLVLAYLPYDEKKPDDTITAALQLMRNCLGKLVGCPKLWTKVLPSAFEAASGYLILDSKCSEDVAELLIQCIYSHVDQSIFVTKESGCDAEDSIDGAAIKSICLSINKKLRKCASPPQNVLKIVLAMFLKLGESSYVFMKDILLTLSRLGSKIHKEPHLKNVEECIGAAIVAMGPDKIHSLLPLSFEEAWFTCSNMWIVPILNKYVYGASLQHFLEYIVPLAKSLREASSRAKKARKCKELQGWSDQLWNLLPAFCRYPSDVYQNFGSLSKLLLEMLKSDRCLYKPASKGLQQLIDGTRRLSNSDEDVEVPAEVSALFSSKTSNLSCVSLQRCSKKDAHKSMKVLASHSVDLLCTFADDFLESSEKRAHLKDALRSLAQISGSANICNLFLSLLKKCGLEDTPSTPENLECEANEVDGKGEENTDSTVEINNKRSLLMELISTLAEAADERFVFWIHQIFFTGQQVMEQSSLRIKHNFEGTPIFVSPVGNNDASSWNKARFQCSFRRSISMLQVSVGSHDGREHKQEGILDSKVDTCIEVEGKKTSIRCTPGYYLEEFIERRFRSSTAIHNGDGISFSVSSHSERSNSCIIIAYIHRLLRGSSKFDTISPSSAAKSYSNGISGVCGVGNIFAIRKTVGFASRYHDWHITNVICYKAPFQREGYTNSGNIDQKMWICYLSYTKVQGVCKCRGPQGESSRWCTVRGKRSRASCSKERKMGRFCGAFARRSVNRKEGILRQRGREASLPGRRRQRQRPAARQSIRRQRFQIQIRSAIRRRPEQQRRQATGSRRVQQDARPRRWDGAVRPLPIQEAQNRGGIVRDEMKPLAIVLKAMDSLPPVLKEFLGPARHPMGQCSGQAPWGPRFLSPVSKTRAKLGRVDQRRFVRNFLPGLNLCNELDLNAKHYCLLPRVFFFFCVGKGMLQLLMLGRIAEIFWGWLFCSLARLPKKSAFALQFHKNPRVHWSVFWRHHRDSAFHPRRGDREGNIGYGRTAAQGGRGLASSARAGSRPMNLPRARPFSSPPSLYLSRLRARFRRPQQRLRVRRAAMAVAAPGQLNLDEFPSWGSRGVDCFEKLEQIGEGTYGCTWPRRRRPTRSSRSRRSAWTTSARASPSRRYAR</sequence>
<gene>
    <name evidence="4" type="primary">AHCG</name>
</gene>
<feature type="compositionally biased region" description="Basic residues" evidence="1">
    <location>
        <begin position="1504"/>
        <end position="1517"/>
    </location>
</feature>
<feature type="region of interest" description="Disordered" evidence="1">
    <location>
        <begin position="1400"/>
        <end position="1430"/>
    </location>
</feature>
<feature type="compositionally biased region" description="Basic and acidic residues" evidence="1">
    <location>
        <begin position="1209"/>
        <end position="1220"/>
    </location>
</feature>
<accession>A0A2Z6EA34</accession>
<dbReference type="SMR" id="A0A2Z6EA34"/>
<feature type="domain" description="RRP12 HEAT" evidence="2">
    <location>
        <begin position="480"/>
        <end position="767"/>
    </location>
</feature>
<dbReference type="InterPro" id="IPR016024">
    <property type="entry name" value="ARM-type_fold"/>
</dbReference>
<dbReference type="PANTHER" id="PTHR48412:SF1">
    <property type="entry name" value="ARM REPEAT SUPERFAMILY PROTEIN"/>
    <property type="match status" value="1"/>
</dbReference>
<dbReference type="Pfam" id="PF08161">
    <property type="entry name" value="RRP12_HEAT"/>
    <property type="match status" value="1"/>
</dbReference>